<dbReference type="PANTHER" id="PTHR11157:SF69">
    <property type="entry name" value="ELONGATION OF VERY LONG CHAIN FATTY ACIDS PROTEIN 7"/>
    <property type="match status" value="1"/>
</dbReference>
<proteinExistence type="inferred from homology"/>
<feature type="transmembrane region" description="Helical" evidence="10">
    <location>
        <begin position="205"/>
        <end position="225"/>
    </location>
</feature>
<protein>
    <recommendedName>
        <fullName evidence="10">Elongation of very long chain fatty acids protein</fullName>
        <ecNumber evidence="10">2.3.1.199</ecNumber>
    </recommendedName>
    <alternativeName>
        <fullName evidence="10">Very-long-chain 3-oxoacyl-CoA synthase</fullName>
    </alternativeName>
</protein>
<dbReference type="EC" id="2.3.1.199" evidence="10"/>
<dbReference type="GO" id="GO:0042761">
    <property type="term" value="P:very long-chain fatty acid biosynthetic process"/>
    <property type="evidence" value="ECO:0007669"/>
    <property type="project" value="TreeGrafter"/>
</dbReference>
<evidence type="ECO:0000256" key="2">
    <source>
        <dbReference type="ARBA" id="ARBA00022516"/>
    </source>
</evidence>
<feature type="transmembrane region" description="Helical" evidence="10">
    <location>
        <begin position="169"/>
        <end position="193"/>
    </location>
</feature>
<dbReference type="GO" id="GO:0019367">
    <property type="term" value="P:fatty acid elongation, saturated fatty acid"/>
    <property type="evidence" value="ECO:0007669"/>
    <property type="project" value="TreeGrafter"/>
</dbReference>
<evidence type="ECO:0000256" key="6">
    <source>
        <dbReference type="ARBA" id="ARBA00022989"/>
    </source>
</evidence>
<accession>A0A9J6H120</accession>
<evidence type="ECO:0000313" key="11">
    <source>
        <dbReference type="EMBL" id="KAH9381019.1"/>
    </source>
</evidence>
<keyword evidence="4 10" id="KW-0812">Transmembrane</keyword>
<dbReference type="OMA" id="ACWICAR"/>
<keyword evidence="5 10" id="KW-0276">Fatty acid metabolism</keyword>
<evidence type="ECO:0000256" key="10">
    <source>
        <dbReference type="RuleBase" id="RU361115"/>
    </source>
</evidence>
<dbReference type="GO" id="GO:0030148">
    <property type="term" value="P:sphingolipid biosynthetic process"/>
    <property type="evidence" value="ECO:0007669"/>
    <property type="project" value="TreeGrafter"/>
</dbReference>
<comment type="caution">
    <text evidence="11">The sequence shown here is derived from an EMBL/GenBank/DDBJ whole genome shotgun (WGS) entry which is preliminary data.</text>
</comment>
<reference evidence="11 12" key="1">
    <citation type="journal article" date="2020" name="Cell">
        <title>Large-Scale Comparative Analyses of Tick Genomes Elucidate Their Genetic Diversity and Vector Capacities.</title>
        <authorList>
            <consortium name="Tick Genome and Microbiome Consortium (TIGMIC)"/>
            <person name="Jia N."/>
            <person name="Wang J."/>
            <person name="Shi W."/>
            <person name="Du L."/>
            <person name="Sun Y."/>
            <person name="Zhan W."/>
            <person name="Jiang J.F."/>
            <person name="Wang Q."/>
            <person name="Zhang B."/>
            <person name="Ji P."/>
            <person name="Bell-Sakyi L."/>
            <person name="Cui X.M."/>
            <person name="Yuan T.T."/>
            <person name="Jiang B.G."/>
            <person name="Yang W.F."/>
            <person name="Lam T.T."/>
            <person name="Chang Q.C."/>
            <person name="Ding S.J."/>
            <person name="Wang X.J."/>
            <person name="Zhu J.G."/>
            <person name="Ruan X.D."/>
            <person name="Zhao L."/>
            <person name="Wei J.T."/>
            <person name="Ye R.Z."/>
            <person name="Que T.C."/>
            <person name="Du C.H."/>
            <person name="Zhou Y.H."/>
            <person name="Cheng J.X."/>
            <person name="Dai P.F."/>
            <person name="Guo W.B."/>
            <person name="Han X.H."/>
            <person name="Huang E.J."/>
            <person name="Li L.F."/>
            <person name="Wei W."/>
            <person name="Gao Y.C."/>
            <person name="Liu J.Z."/>
            <person name="Shao H.Z."/>
            <person name="Wang X."/>
            <person name="Wang C.C."/>
            <person name="Yang T.C."/>
            <person name="Huo Q.B."/>
            <person name="Li W."/>
            <person name="Chen H.Y."/>
            <person name="Chen S.E."/>
            <person name="Zhou L.G."/>
            <person name="Ni X.B."/>
            <person name="Tian J.H."/>
            <person name="Sheng Y."/>
            <person name="Liu T."/>
            <person name="Pan Y.S."/>
            <person name="Xia L.Y."/>
            <person name="Li J."/>
            <person name="Zhao F."/>
            <person name="Cao W.C."/>
        </authorList>
    </citation>
    <scope>NUCLEOTIDE SEQUENCE [LARGE SCALE GENOMIC DNA]</scope>
    <source>
        <strain evidence="11">HaeL-2018</strain>
    </source>
</reference>
<evidence type="ECO:0000256" key="1">
    <source>
        <dbReference type="ARBA" id="ARBA00004141"/>
    </source>
</evidence>
<evidence type="ECO:0000256" key="4">
    <source>
        <dbReference type="ARBA" id="ARBA00022692"/>
    </source>
</evidence>
<feature type="transmembrane region" description="Helical" evidence="10">
    <location>
        <begin position="28"/>
        <end position="46"/>
    </location>
</feature>
<comment type="subcellular location">
    <subcellularLocation>
        <location evidence="1">Membrane</location>
        <topology evidence="1">Multi-pass membrane protein</topology>
    </subcellularLocation>
</comment>
<dbReference type="GO" id="GO:0034626">
    <property type="term" value="P:fatty acid elongation, polyunsaturated fatty acid"/>
    <property type="evidence" value="ECO:0007669"/>
    <property type="project" value="TreeGrafter"/>
</dbReference>
<evidence type="ECO:0000256" key="9">
    <source>
        <dbReference type="ARBA" id="ARBA00023160"/>
    </source>
</evidence>
<gene>
    <name evidence="11" type="ORF">HPB48_008233</name>
</gene>
<keyword evidence="2 10" id="KW-0444">Lipid biosynthesis</keyword>
<dbReference type="Proteomes" id="UP000821853">
    <property type="component" value="Chromosome 9"/>
</dbReference>
<evidence type="ECO:0000256" key="8">
    <source>
        <dbReference type="ARBA" id="ARBA00023136"/>
    </source>
</evidence>
<dbReference type="AlphaFoldDB" id="A0A9J6H120"/>
<keyword evidence="12" id="KW-1185">Reference proteome</keyword>
<dbReference type="GO" id="GO:0005789">
    <property type="term" value="C:endoplasmic reticulum membrane"/>
    <property type="evidence" value="ECO:0007669"/>
    <property type="project" value="TreeGrafter"/>
</dbReference>
<dbReference type="InterPro" id="IPR002076">
    <property type="entry name" value="ELO_fam"/>
</dbReference>
<keyword evidence="6 10" id="KW-1133">Transmembrane helix</keyword>
<feature type="transmembrane region" description="Helical" evidence="10">
    <location>
        <begin position="237"/>
        <end position="255"/>
    </location>
</feature>
<dbReference type="Pfam" id="PF01151">
    <property type="entry name" value="ELO"/>
    <property type="match status" value="1"/>
</dbReference>
<keyword evidence="8 10" id="KW-0472">Membrane</keyword>
<dbReference type="EMBL" id="JABSTR010000011">
    <property type="protein sequence ID" value="KAH9381019.1"/>
    <property type="molecule type" value="Genomic_DNA"/>
</dbReference>
<comment type="catalytic activity">
    <reaction evidence="10">
        <text>a very-long-chain acyl-CoA + malonyl-CoA + H(+) = a very-long-chain 3-oxoacyl-CoA + CO2 + CoA</text>
        <dbReference type="Rhea" id="RHEA:32727"/>
        <dbReference type="ChEBI" id="CHEBI:15378"/>
        <dbReference type="ChEBI" id="CHEBI:16526"/>
        <dbReference type="ChEBI" id="CHEBI:57287"/>
        <dbReference type="ChEBI" id="CHEBI:57384"/>
        <dbReference type="ChEBI" id="CHEBI:90725"/>
        <dbReference type="ChEBI" id="CHEBI:90736"/>
        <dbReference type="EC" id="2.3.1.199"/>
    </reaction>
</comment>
<dbReference type="OrthoDB" id="434092at2759"/>
<dbReference type="PANTHER" id="PTHR11157">
    <property type="entry name" value="FATTY ACID ACYL TRANSFERASE-RELATED"/>
    <property type="match status" value="1"/>
</dbReference>
<feature type="transmembrane region" description="Helical" evidence="10">
    <location>
        <begin position="67"/>
        <end position="97"/>
    </location>
</feature>
<feature type="transmembrane region" description="Helical" evidence="10">
    <location>
        <begin position="142"/>
        <end position="163"/>
    </location>
</feature>
<organism evidence="11 12">
    <name type="scientific">Haemaphysalis longicornis</name>
    <name type="common">Bush tick</name>
    <dbReference type="NCBI Taxonomy" id="44386"/>
    <lineage>
        <taxon>Eukaryota</taxon>
        <taxon>Metazoa</taxon>
        <taxon>Ecdysozoa</taxon>
        <taxon>Arthropoda</taxon>
        <taxon>Chelicerata</taxon>
        <taxon>Arachnida</taxon>
        <taxon>Acari</taxon>
        <taxon>Parasitiformes</taxon>
        <taxon>Ixodida</taxon>
        <taxon>Ixodoidea</taxon>
        <taxon>Ixodidae</taxon>
        <taxon>Haemaphysalinae</taxon>
        <taxon>Haemaphysalis</taxon>
    </lineage>
</organism>
<evidence type="ECO:0000256" key="5">
    <source>
        <dbReference type="ARBA" id="ARBA00022832"/>
    </source>
</evidence>
<dbReference type="GO" id="GO:0009922">
    <property type="term" value="F:fatty acid elongase activity"/>
    <property type="evidence" value="ECO:0007669"/>
    <property type="project" value="UniProtKB-EC"/>
</dbReference>
<dbReference type="VEuPathDB" id="VectorBase:HLOH_045721"/>
<name>A0A9J6H120_HAELO</name>
<evidence type="ECO:0000313" key="12">
    <source>
        <dbReference type="Proteomes" id="UP000821853"/>
    </source>
</evidence>
<keyword evidence="9 10" id="KW-0275">Fatty acid biosynthesis</keyword>
<comment type="similarity">
    <text evidence="10">Belongs to the ELO family.</text>
</comment>
<keyword evidence="7 10" id="KW-0443">Lipid metabolism</keyword>
<evidence type="ECO:0000256" key="3">
    <source>
        <dbReference type="ARBA" id="ARBA00022679"/>
    </source>
</evidence>
<evidence type="ECO:0000256" key="7">
    <source>
        <dbReference type="ARBA" id="ARBA00023098"/>
    </source>
</evidence>
<dbReference type="GO" id="GO:0034625">
    <property type="term" value="P:fatty acid elongation, monounsaturated fatty acid"/>
    <property type="evidence" value="ECO:0007669"/>
    <property type="project" value="TreeGrafter"/>
</dbReference>
<sequence>MSSLVWHSLQLYEYVWSFRDRRLDSWTTVNRGTFIFPLVIGYIYVVKVGGPRWMKGRDPYDLKRAILAYNAFTVLANLYMLCRMLSLTYFGGGYSFLCQGVGLSNSERDIAILHLNWWYTFVRIADFMDTFFFVARKKFSHVTLLHVQHHALIVLGCWTWLNFGCDGQVILGVCINAFVHAVMYTYYFLAALGPGVQKYLWWKKYLTTLQIVQLVIISTHMALPIFIDCGYPKSLCYLEVAQLMLGVYLFVDFYLKTYKRAGRSDTSTGAKTK</sequence>
<keyword evidence="3 10" id="KW-0808">Transferase</keyword>